<name>A0A379B1N4_NEIGO</name>
<organism evidence="1">
    <name type="scientific">Neisseria gonorrhoeae</name>
    <dbReference type="NCBI Taxonomy" id="485"/>
    <lineage>
        <taxon>Bacteria</taxon>
        <taxon>Pseudomonadati</taxon>
        <taxon>Pseudomonadota</taxon>
        <taxon>Betaproteobacteria</taxon>
        <taxon>Neisseriales</taxon>
        <taxon>Neisseriaceae</taxon>
        <taxon>Neisseria</taxon>
    </lineage>
</organism>
<reference evidence="1" key="1">
    <citation type="submission" date="2018-06" db="EMBL/GenBank/DDBJ databases">
        <authorList>
            <consortium name="Pathogen Informatics"/>
            <person name="Doyle S."/>
        </authorList>
    </citation>
    <scope>NUCLEOTIDE SEQUENCE [LARGE SCALE GENOMIC DNA]</scope>
    <source>
        <strain evidence="1">NCTC11421</strain>
    </source>
</reference>
<evidence type="ECO:0000313" key="1">
    <source>
        <dbReference type="EMBL" id="SUB32199.1"/>
    </source>
</evidence>
<dbReference type="AlphaFoldDB" id="A0A379B1N4"/>
<dbReference type="EMBL" id="UGRI01000002">
    <property type="protein sequence ID" value="SUB32199.1"/>
    <property type="molecule type" value="Genomic_DNA"/>
</dbReference>
<proteinExistence type="predicted"/>
<sequence>MGWSLRIASCSLTSALRFFATINKPLVSLSKRWTNSKYFASGRARRNCSITPKLTPLPPCTATPEGLLTTSSASSSYTTSNARAGTAARLSDGISFSATRTGGIRTVSPSAIRLSGLQRFLFNRTSPARIMRWI</sequence>
<protein>
    <submittedName>
        <fullName evidence="1">Uncharacterized protein</fullName>
    </submittedName>
</protein>
<gene>
    <name evidence="1" type="ORF">NCTC11421_03630</name>
</gene>
<accession>A0A379B1N4</accession>